<sequence>MSPTVYLVSGANRGIGLELIAQLAARENVVVFAGARNPSTATALRALESKSPSKVHVVKLTSADEADNKAAVAKVKQVAGRLDVVIANAGVFGNRDAALLSEKASLDIMRGTFEVNVLGPLVLFQAAWQLLKASTDSPKFIVVSSLAGSIQVGTSFPIPILPYGTSKAAVNWFTTKLHYEYPSLIAVSLHPGSVETDMSTSAKEYIPEMAKFEMITPEESIKGVLGVIDAAKRDEEAGPKFLSYDGSVLPW</sequence>
<dbReference type="Gene3D" id="3.40.50.720">
    <property type="entry name" value="NAD(P)-binding Rossmann-like Domain"/>
    <property type="match status" value="1"/>
</dbReference>
<dbReference type="Pfam" id="PF00106">
    <property type="entry name" value="adh_short"/>
    <property type="match status" value="1"/>
</dbReference>
<dbReference type="InterPro" id="IPR020904">
    <property type="entry name" value="Sc_DH/Rdtase_CS"/>
</dbReference>
<reference evidence="4 5" key="1">
    <citation type="journal article" date="2016" name="Mol. Biol. Evol.">
        <title>Comparative Genomics of Early-Diverging Mushroom-Forming Fungi Provides Insights into the Origins of Lignocellulose Decay Capabilities.</title>
        <authorList>
            <person name="Nagy L.G."/>
            <person name="Riley R."/>
            <person name="Tritt A."/>
            <person name="Adam C."/>
            <person name="Daum C."/>
            <person name="Floudas D."/>
            <person name="Sun H."/>
            <person name="Yadav J.S."/>
            <person name="Pangilinan J."/>
            <person name="Larsson K.H."/>
            <person name="Matsuura K."/>
            <person name="Barry K."/>
            <person name="Labutti K."/>
            <person name="Kuo R."/>
            <person name="Ohm R.A."/>
            <person name="Bhattacharya S.S."/>
            <person name="Shirouzu T."/>
            <person name="Yoshinaga Y."/>
            <person name="Martin F.M."/>
            <person name="Grigoriev I.V."/>
            <person name="Hibbett D.S."/>
        </authorList>
    </citation>
    <scope>NUCLEOTIDE SEQUENCE [LARGE SCALE GENOMIC DNA]</scope>
    <source>
        <strain evidence="4 5">TUFC12733</strain>
    </source>
</reference>
<dbReference type="OrthoDB" id="9876299at2759"/>
<name>A0A167I7P4_CALVF</name>
<dbReference type="GO" id="GO:0016491">
    <property type="term" value="F:oxidoreductase activity"/>
    <property type="evidence" value="ECO:0007669"/>
    <property type="project" value="UniProtKB-KW"/>
</dbReference>
<dbReference type="PANTHER" id="PTHR43544">
    <property type="entry name" value="SHORT-CHAIN DEHYDROGENASE/REDUCTASE"/>
    <property type="match status" value="1"/>
</dbReference>
<dbReference type="InterPro" id="IPR051468">
    <property type="entry name" value="Fungal_SecMetab_SDRs"/>
</dbReference>
<dbReference type="PRINTS" id="PR00081">
    <property type="entry name" value="GDHRDH"/>
</dbReference>
<evidence type="ECO:0000256" key="3">
    <source>
        <dbReference type="ARBA" id="ARBA00023002"/>
    </source>
</evidence>
<proteinExistence type="inferred from homology"/>
<keyword evidence="2" id="KW-0521">NADP</keyword>
<dbReference type="SUPFAM" id="SSF51735">
    <property type="entry name" value="NAD(P)-binding Rossmann-fold domains"/>
    <property type="match status" value="1"/>
</dbReference>
<dbReference type="EMBL" id="KV417311">
    <property type="protein sequence ID" value="KZO92379.1"/>
    <property type="molecule type" value="Genomic_DNA"/>
</dbReference>
<gene>
    <name evidence="4" type="ORF">CALVIDRAFT_309265</name>
</gene>
<comment type="similarity">
    <text evidence="1">Belongs to the short-chain dehydrogenases/reductases (SDR) family.</text>
</comment>
<dbReference type="PANTHER" id="PTHR43544:SF7">
    <property type="entry name" value="NADB-LER2"/>
    <property type="match status" value="1"/>
</dbReference>
<keyword evidence="5" id="KW-1185">Reference proteome</keyword>
<dbReference type="GO" id="GO:0005737">
    <property type="term" value="C:cytoplasm"/>
    <property type="evidence" value="ECO:0007669"/>
    <property type="project" value="TreeGrafter"/>
</dbReference>
<organism evidence="4 5">
    <name type="scientific">Calocera viscosa (strain TUFC12733)</name>
    <dbReference type="NCBI Taxonomy" id="1330018"/>
    <lineage>
        <taxon>Eukaryota</taxon>
        <taxon>Fungi</taxon>
        <taxon>Dikarya</taxon>
        <taxon>Basidiomycota</taxon>
        <taxon>Agaricomycotina</taxon>
        <taxon>Dacrymycetes</taxon>
        <taxon>Dacrymycetales</taxon>
        <taxon>Dacrymycetaceae</taxon>
        <taxon>Calocera</taxon>
    </lineage>
</organism>
<dbReference type="CDD" id="cd05325">
    <property type="entry name" value="carb_red_sniffer_like_SDR_c"/>
    <property type="match status" value="1"/>
</dbReference>
<dbReference type="InterPro" id="IPR036291">
    <property type="entry name" value="NAD(P)-bd_dom_sf"/>
</dbReference>
<keyword evidence="3" id="KW-0560">Oxidoreductase</keyword>
<dbReference type="AlphaFoldDB" id="A0A167I7P4"/>
<dbReference type="PROSITE" id="PS00061">
    <property type="entry name" value="ADH_SHORT"/>
    <property type="match status" value="1"/>
</dbReference>
<dbReference type="Proteomes" id="UP000076738">
    <property type="component" value="Unassembled WGS sequence"/>
</dbReference>
<evidence type="ECO:0000313" key="5">
    <source>
        <dbReference type="Proteomes" id="UP000076738"/>
    </source>
</evidence>
<dbReference type="InterPro" id="IPR002347">
    <property type="entry name" value="SDR_fam"/>
</dbReference>
<protein>
    <submittedName>
        <fullName evidence="4">NAD(P)-binding protein</fullName>
    </submittedName>
</protein>
<evidence type="ECO:0000256" key="2">
    <source>
        <dbReference type="ARBA" id="ARBA00022857"/>
    </source>
</evidence>
<evidence type="ECO:0000313" key="4">
    <source>
        <dbReference type="EMBL" id="KZO92379.1"/>
    </source>
</evidence>
<accession>A0A167I7P4</accession>
<evidence type="ECO:0000256" key="1">
    <source>
        <dbReference type="ARBA" id="ARBA00006484"/>
    </source>
</evidence>